<organism evidence="5 6">
    <name type="scientific">Cudoniella acicularis</name>
    <dbReference type="NCBI Taxonomy" id="354080"/>
    <lineage>
        <taxon>Eukaryota</taxon>
        <taxon>Fungi</taxon>
        <taxon>Dikarya</taxon>
        <taxon>Ascomycota</taxon>
        <taxon>Pezizomycotina</taxon>
        <taxon>Leotiomycetes</taxon>
        <taxon>Helotiales</taxon>
        <taxon>Tricladiaceae</taxon>
        <taxon>Cudoniella</taxon>
    </lineage>
</organism>
<name>A0A8H4RGM2_9HELO</name>
<evidence type="ECO:0000256" key="1">
    <source>
        <dbReference type="ARBA" id="ARBA00012796"/>
    </source>
</evidence>
<keyword evidence="6" id="KW-1185">Reference proteome</keyword>
<sequence length="674" mass="74384">MTTFHRTYIRSIVARLLSSRVPVCSPCNRRLFSNGVIEDNDIVLLKRVGSAAQTAPILSPRLCANGKLKIDSDSISHDHIIGQKVRDVVISRKKRLYRLSQPSLAEYTDYTPRLVTPIYAQDASAIVSLLDIHPALPAAEIGKDEERFEIFEAGTGHGALTLNLARAIHAANTAPPTIPDDSGNVPVQDGETSDQMKEAEIALKVAQEKYDKWRYNRKAIIHTLDVSQQYSAHAQTIVRNFRDGIYFPHVDFHVGTIPDYISGRLEKSLLPFLDHAILDLPSCDDYIEDISKALKPNGVLLVFCPNITQINACVLGIKSKGLPLFLESAVELGAGSVGGREWDIRPVRTRAFLKAMAEEAVKKEAEKIEKLAADAGDLLEPPSPVDPTGTISATEYVDPLPTPGVDGWELVCRPKLAPQRVILNMTRRIVRTICQLAALTAVSIVVVYFLDNRFRVLPSALHNVMPAHHPGLVITDITVTTCSQVNLFTSCRLDADEWHRVEKDLYLGTGWVSSAYVHIKRKKEEELLPEDKVVVDVKVGRLDPSNGQKGEENERWESRPAGLWIKRSAKRHASDSSKAITAVDVLFGADAVDPRNGWQTIGTGLLLDNSGEIQEAQLSVRRGKPSTPPKAVPRINDNAKFKIMQVSDLHLSTGTGHCRDEQPVGLNGQRRDCS</sequence>
<dbReference type="GO" id="GO:0030488">
    <property type="term" value="P:tRNA methylation"/>
    <property type="evidence" value="ECO:0007669"/>
    <property type="project" value="InterPro"/>
</dbReference>
<gene>
    <name evidence="5" type="ORF">G7Y89_g10372</name>
</gene>
<feature type="region of interest" description="Disordered" evidence="4">
    <location>
        <begin position="654"/>
        <end position="674"/>
    </location>
</feature>
<dbReference type="InterPro" id="IPR014816">
    <property type="entry name" value="tRNA_MeTrfase_Gcd14"/>
</dbReference>
<protein>
    <recommendedName>
        <fullName evidence="2">tRNA (adenine(58)-N(1))-methyltransferase catalytic subunit TRM61</fullName>
        <ecNumber evidence="1">2.1.1.220</ecNumber>
    </recommendedName>
    <alternativeName>
        <fullName evidence="3">tRNA(m1A58)-methyltransferase subunit TRM61</fullName>
    </alternativeName>
</protein>
<evidence type="ECO:0000256" key="4">
    <source>
        <dbReference type="SAM" id="MobiDB-lite"/>
    </source>
</evidence>
<reference evidence="5 6" key="1">
    <citation type="submission" date="2020-03" db="EMBL/GenBank/DDBJ databases">
        <title>Draft Genome Sequence of Cudoniella acicularis.</title>
        <authorList>
            <person name="Buettner E."/>
            <person name="Kellner H."/>
        </authorList>
    </citation>
    <scope>NUCLEOTIDE SEQUENCE [LARGE SCALE GENOMIC DNA]</scope>
    <source>
        <strain evidence="5 6">DSM 108380</strain>
    </source>
</reference>
<comment type="caution">
    <text evidence="5">The sequence shown here is derived from an EMBL/GenBank/DDBJ whole genome shotgun (WGS) entry which is preliminary data.</text>
</comment>
<dbReference type="PANTHER" id="PTHR12133:SF1">
    <property type="entry name" value="TRNA (ADENINE(58)-N(1))-METHYLTRANSFERASE, MITOCHONDRIAL"/>
    <property type="match status" value="1"/>
</dbReference>
<dbReference type="AlphaFoldDB" id="A0A8H4RGM2"/>
<evidence type="ECO:0000256" key="3">
    <source>
        <dbReference type="ARBA" id="ARBA00033309"/>
    </source>
</evidence>
<dbReference type="Gene3D" id="3.40.50.150">
    <property type="entry name" value="Vaccinia Virus protein VP39"/>
    <property type="match status" value="1"/>
</dbReference>
<dbReference type="GO" id="GO:0031515">
    <property type="term" value="C:tRNA (m1A) methyltransferase complex"/>
    <property type="evidence" value="ECO:0007669"/>
    <property type="project" value="InterPro"/>
</dbReference>
<dbReference type="EMBL" id="JAAMPI010000911">
    <property type="protein sequence ID" value="KAF4627787.1"/>
    <property type="molecule type" value="Genomic_DNA"/>
</dbReference>
<dbReference type="EC" id="2.1.1.220" evidence="1"/>
<accession>A0A8H4RGM2</accession>
<dbReference type="PROSITE" id="PS51620">
    <property type="entry name" value="SAM_TRM61"/>
    <property type="match status" value="1"/>
</dbReference>
<dbReference type="GO" id="GO:0005739">
    <property type="term" value="C:mitochondrion"/>
    <property type="evidence" value="ECO:0007669"/>
    <property type="project" value="TreeGrafter"/>
</dbReference>
<dbReference type="InterPro" id="IPR029063">
    <property type="entry name" value="SAM-dependent_MTases_sf"/>
</dbReference>
<dbReference type="Proteomes" id="UP000566819">
    <property type="component" value="Unassembled WGS sequence"/>
</dbReference>
<dbReference type="GO" id="GO:0160107">
    <property type="term" value="F:tRNA (adenine(58)-N1)-methyltransferase activity"/>
    <property type="evidence" value="ECO:0007669"/>
    <property type="project" value="UniProtKB-EC"/>
</dbReference>
<dbReference type="PANTHER" id="PTHR12133">
    <property type="entry name" value="TRNA (ADENINE(58)-N(1))-METHYLTRANSFERASE"/>
    <property type="match status" value="1"/>
</dbReference>
<evidence type="ECO:0000313" key="6">
    <source>
        <dbReference type="Proteomes" id="UP000566819"/>
    </source>
</evidence>
<dbReference type="OrthoDB" id="5585464at2759"/>
<proteinExistence type="predicted"/>
<evidence type="ECO:0000256" key="2">
    <source>
        <dbReference type="ARBA" id="ARBA00015963"/>
    </source>
</evidence>
<dbReference type="SUPFAM" id="SSF53335">
    <property type="entry name" value="S-adenosyl-L-methionine-dependent methyltransferases"/>
    <property type="match status" value="1"/>
</dbReference>
<evidence type="ECO:0000313" key="5">
    <source>
        <dbReference type="EMBL" id="KAF4627787.1"/>
    </source>
</evidence>